<protein>
    <submittedName>
        <fullName evidence="1">Uncharacterized protein</fullName>
    </submittedName>
</protein>
<accession>A0ACB8UY47</accession>
<gene>
    <name evidence="1" type="ORF">LOY88_003121</name>
</gene>
<sequence>MLKSSSDGQHSSALPPYSEPPAADANGKQHLGPGVRPLNLDLPTDQSSKQSAEITLDECIAHLKLLAAFADLRDTISQSDGLFGLEDANFIDPNTPKDQRDTIIALVREKRWAIYVARAVSRFEVWFLDVLQEGPGSCQGRITIRDIEENSGWEHFPSWSKRISWTADSLPPLDVLMVWHAYMLNPRFFLEDCLRFGKMSFWASGMPWAVLNASIDNHTFDYAPGREARSNFEQKTSLSWESLYDPIYKIISCPGCGTPQEASWVGDVTRIGTIEMPFKYCKGYADHNFQLSCGKCRLVFYHENLHAAKFLRDMKELSDFNIPMPGTVLSMEGVPKRPENKSHSFLFPNKLILNALHQQLLRTLNFRLNPHATMKDVRSLIETAIDSRRTISQANRSISGRLILEEKVSVRRMMSRYWDNSSPFALDLIGAVIRQGVFIDKMDNIDWIHSPALDATMSRLIQKYKVFFRIMADNPGRVAVPTLDVDLAWHTHQLSPQRYFVYSVKTTKGRFVNHDDKIDQHRLSDGFAWTSKMYQKYTGGEIYSECTCWYCEAVRQSNGTNSLFSSARSNAIALHDQPDITSDPTKNPHISAHNSVFPRGDPRQHITFLKLQRDHERAKRRWGKRNKSKDKGKNGTTSNSHYSTTAMVYGCPIVVPFYLPYAPDPSGIAWRTHADPSQRREVLVKEALVADAGVPEAAEAEAETEAAEGVVEVLRAGFSSHYIFSRNWTIANFGTLNAKCPTLWARASKMTIVTIVVN</sequence>
<dbReference type="EMBL" id="JALBCA010000039">
    <property type="protein sequence ID" value="KAI2387431.1"/>
    <property type="molecule type" value="Genomic_DNA"/>
</dbReference>
<organism evidence="1">
    <name type="scientific">Ophidiomyces ophidiicola</name>
    <dbReference type="NCBI Taxonomy" id="1387563"/>
    <lineage>
        <taxon>Eukaryota</taxon>
        <taxon>Fungi</taxon>
        <taxon>Dikarya</taxon>
        <taxon>Ascomycota</taxon>
        <taxon>Pezizomycotina</taxon>
        <taxon>Eurotiomycetes</taxon>
        <taxon>Eurotiomycetidae</taxon>
        <taxon>Onygenales</taxon>
        <taxon>Onygenaceae</taxon>
        <taxon>Ophidiomyces</taxon>
    </lineage>
</organism>
<proteinExistence type="predicted"/>
<reference evidence="1" key="1">
    <citation type="journal article" date="2022" name="bioRxiv">
        <title>Population genetic analysis of Ophidiomyces ophidiicola, the causative agent of snake fungal disease, indicates recent introductions to the USA.</title>
        <authorList>
            <person name="Ladner J.T."/>
            <person name="Palmer J.M."/>
            <person name="Ettinger C.L."/>
            <person name="Stajich J.E."/>
            <person name="Farrell T.M."/>
            <person name="Glorioso B.M."/>
            <person name="Lawson B."/>
            <person name="Price S.J."/>
            <person name="Stengle A.G."/>
            <person name="Grear D.A."/>
            <person name="Lorch J.M."/>
        </authorList>
    </citation>
    <scope>NUCLEOTIDE SEQUENCE</scope>
    <source>
        <strain evidence="1">NWHC 24266-5</strain>
    </source>
</reference>
<name>A0ACB8UY47_9EURO</name>
<evidence type="ECO:0000313" key="1">
    <source>
        <dbReference type="EMBL" id="KAI2387431.1"/>
    </source>
</evidence>
<comment type="caution">
    <text evidence="1">The sequence shown here is derived from an EMBL/GenBank/DDBJ whole genome shotgun (WGS) entry which is preliminary data.</text>
</comment>